<name>A0A975SYG9_9ACTN</name>
<dbReference type="FunFam" id="3.30.70.270:FF:000001">
    <property type="entry name" value="Diguanylate cyclase domain protein"/>
    <property type="match status" value="1"/>
</dbReference>
<feature type="domain" description="GGDEF" evidence="2">
    <location>
        <begin position="210"/>
        <end position="343"/>
    </location>
</feature>
<dbReference type="Proteomes" id="UP000683575">
    <property type="component" value="Chromosome"/>
</dbReference>
<dbReference type="InterPro" id="IPR000160">
    <property type="entry name" value="GGDEF_dom"/>
</dbReference>
<dbReference type="InterPro" id="IPR003018">
    <property type="entry name" value="GAF"/>
</dbReference>
<dbReference type="Pfam" id="PF00990">
    <property type="entry name" value="GGDEF"/>
    <property type="match status" value="1"/>
</dbReference>
<sequence length="624" mass="67030">MVDEGKLSAVLSELAFTLATDFPLTAILDHLVERIVDVLPVTSAGVTLIDPGVSPRYVAASDESALLFERLQTDLAQGPCVLAFESGSAVAVPDLSVDHRFPEFGPAAVEAGLAAVFTFPLRHADGRFGALDLYRGTPGDLSGHAMEVAQTLANVAAAYLLNARAREETTRSHARFQHLAMHDALTGLPNRLLLQERIEQASRRAQRSGAQAAILFIDLDRFKQVNDTHGHQVGDELLRGVGRRLSGLLRPSDTLARLYGDEFVLLCEDLDDLRDVEVLADRIRSAFSTPFATSGTALTLTASIGVAFAGPGEYVTEVLIAEADSAMYDAKRRGLVHEVVDLRDAVQHNESGRLSRDLRTALTENGLDLVYQPLVRCRDGLVCGVEALLRWNHPDRGPISPPSIVAVAEQSGLMNRLGTWVLTQACTDAVRWRIDHPDSPFDLAVNVSARQLMQPDFVAEVTSVLAATGIAPRSLVLEVTETILIEDSERALLVLHHLKALGVRIALDDFGTGYSSLSYLHRLPIDVLKIDQSFVADVEHGSRGAAIVAAVTNLAHALDLVVVAEGVETRRQREVLTSIGADQAQGYYFAHPLPAAGIDGLLQAAAPGALHRPAGSAPGRGHSA</sequence>
<evidence type="ECO:0000313" key="3">
    <source>
        <dbReference type="EMBL" id="QWZ08308.1"/>
    </source>
</evidence>
<dbReference type="PANTHER" id="PTHR44757">
    <property type="entry name" value="DIGUANYLATE CYCLASE DGCP"/>
    <property type="match status" value="1"/>
</dbReference>
<dbReference type="PROSITE" id="PS50887">
    <property type="entry name" value="GGDEF"/>
    <property type="match status" value="1"/>
</dbReference>
<dbReference type="CDD" id="cd01949">
    <property type="entry name" value="GGDEF"/>
    <property type="match status" value="1"/>
</dbReference>
<dbReference type="Pfam" id="PF13185">
    <property type="entry name" value="GAF_2"/>
    <property type="match status" value="1"/>
</dbReference>
<dbReference type="CDD" id="cd01948">
    <property type="entry name" value="EAL"/>
    <property type="match status" value="1"/>
</dbReference>
<feature type="domain" description="EAL" evidence="1">
    <location>
        <begin position="351"/>
        <end position="606"/>
    </location>
</feature>
<evidence type="ECO:0000259" key="1">
    <source>
        <dbReference type="PROSITE" id="PS50883"/>
    </source>
</evidence>
<evidence type="ECO:0000259" key="2">
    <source>
        <dbReference type="PROSITE" id="PS50887"/>
    </source>
</evidence>
<dbReference type="NCBIfam" id="TIGR00254">
    <property type="entry name" value="GGDEF"/>
    <property type="match status" value="1"/>
</dbReference>
<dbReference type="Pfam" id="PF00563">
    <property type="entry name" value="EAL"/>
    <property type="match status" value="1"/>
</dbReference>
<gene>
    <name evidence="3" type="ORF">KRR39_23880</name>
</gene>
<proteinExistence type="predicted"/>
<dbReference type="PANTHER" id="PTHR44757:SF2">
    <property type="entry name" value="BIOFILM ARCHITECTURE MAINTENANCE PROTEIN MBAA"/>
    <property type="match status" value="1"/>
</dbReference>
<dbReference type="SMART" id="SM00267">
    <property type="entry name" value="GGDEF"/>
    <property type="match status" value="1"/>
</dbReference>
<dbReference type="SMART" id="SM00052">
    <property type="entry name" value="EAL"/>
    <property type="match status" value="1"/>
</dbReference>
<dbReference type="SMART" id="SM00065">
    <property type="entry name" value="GAF"/>
    <property type="match status" value="1"/>
</dbReference>
<evidence type="ECO:0000313" key="4">
    <source>
        <dbReference type="Proteomes" id="UP000683575"/>
    </source>
</evidence>
<dbReference type="PROSITE" id="PS50883">
    <property type="entry name" value="EAL"/>
    <property type="match status" value="1"/>
</dbReference>
<dbReference type="RefSeq" id="WP_216939817.1">
    <property type="nucleotide sequence ID" value="NZ_CP077062.1"/>
</dbReference>
<reference evidence="3" key="1">
    <citation type="submission" date="2021-06" db="EMBL/GenBank/DDBJ databases">
        <title>Complete genome sequence of Nocardioides sp. G188.</title>
        <authorList>
            <person name="Im W.-T."/>
        </authorList>
    </citation>
    <scope>NUCLEOTIDE SEQUENCE</scope>
    <source>
        <strain evidence="3">G188</strain>
    </source>
</reference>
<dbReference type="AlphaFoldDB" id="A0A975SYG9"/>
<protein>
    <submittedName>
        <fullName evidence="3">EAL domain-containing protein</fullName>
    </submittedName>
</protein>
<accession>A0A975SYG9</accession>
<dbReference type="InterPro" id="IPR052155">
    <property type="entry name" value="Biofilm_reg_signaling"/>
</dbReference>
<dbReference type="KEGG" id="nps:KRR39_23880"/>
<dbReference type="EMBL" id="CP077062">
    <property type="protein sequence ID" value="QWZ08308.1"/>
    <property type="molecule type" value="Genomic_DNA"/>
</dbReference>
<organism evidence="3 4">
    <name type="scientific">Nocardioides panacis</name>
    <dbReference type="NCBI Taxonomy" id="2849501"/>
    <lineage>
        <taxon>Bacteria</taxon>
        <taxon>Bacillati</taxon>
        <taxon>Actinomycetota</taxon>
        <taxon>Actinomycetes</taxon>
        <taxon>Propionibacteriales</taxon>
        <taxon>Nocardioidaceae</taxon>
        <taxon>Nocardioides</taxon>
    </lineage>
</organism>
<dbReference type="InterPro" id="IPR001633">
    <property type="entry name" value="EAL_dom"/>
</dbReference>
<keyword evidence="4" id="KW-1185">Reference proteome</keyword>